<protein>
    <submittedName>
        <fullName evidence="2">Uncharacterized protein</fullName>
    </submittedName>
</protein>
<reference evidence="2 3" key="1">
    <citation type="journal article" date="2016" name="Genome Announc.">
        <title>Draft Whole-Genome Sequence of Trichoderma gamsii T6085, a Promising Biocontrol Agent of Fusarium Head Blight on Wheat.</title>
        <authorList>
            <person name="Baroncelli R."/>
            <person name="Zapparata A."/>
            <person name="Piaggeschi G."/>
            <person name="Sarrocco S."/>
            <person name="Vannacci G."/>
        </authorList>
    </citation>
    <scope>NUCLEOTIDE SEQUENCE [LARGE SCALE GENOMIC DNA]</scope>
    <source>
        <strain evidence="2 3">T6085</strain>
    </source>
</reference>
<dbReference type="AlphaFoldDB" id="A0A2P4ZR82"/>
<organism evidence="2 3">
    <name type="scientific">Trichoderma gamsii</name>
    <dbReference type="NCBI Taxonomy" id="398673"/>
    <lineage>
        <taxon>Eukaryota</taxon>
        <taxon>Fungi</taxon>
        <taxon>Dikarya</taxon>
        <taxon>Ascomycota</taxon>
        <taxon>Pezizomycotina</taxon>
        <taxon>Sordariomycetes</taxon>
        <taxon>Hypocreomycetidae</taxon>
        <taxon>Hypocreales</taxon>
        <taxon>Hypocreaceae</taxon>
        <taxon>Trichoderma</taxon>
    </lineage>
</organism>
<keyword evidence="3" id="KW-1185">Reference proteome</keyword>
<gene>
    <name evidence="2" type="ORF">TGAM01_v204298</name>
</gene>
<comment type="caution">
    <text evidence="2">The sequence shown here is derived from an EMBL/GenBank/DDBJ whole genome shotgun (WGS) entry which is preliminary data.</text>
</comment>
<evidence type="ECO:0000256" key="1">
    <source>
        <dbReference type="SAM" id="MobiDB-lite"/>
    </source>
</evidence>
<feature type="region of interest" description="Disordered" evidence="1">
    <location>
        <begin position="28"/>
        <end position="48"/>
    </location>
</feature>
<dbReference type="RefSeq" id="XP_024405854.1">
    <property type="nucleotide sequence ID" value="XM_024549390.1"/>
</dbReference>
<dbReference type="Proteomes" id="UP000054821">
    <property type="component" value="Unassembled WGS sequence"/>
</dbReference>
<accession>A0A2P4ZR82</accession>
<dbReference type="GeneID" id="29988674"/>
<name>A0A2P4ZR82_9HYPO</name>
<sequence length="346" mass="37968">MGVQLFSATLLAQGRLALVGHFERAQPPLHMPREARSASGGEGAKEKARGPVEWQLALTGSSMVVHETLPLMLHVRLDEDLLNGDPWYNRVPPTEPRGFAGESSSYVMRYHNGQVKVARGYGWWRGDFDGAAWPPGIICMVDTDGNPVYTDEGQLQYCQRYKELAVYSCNPLLPIVVDNGDPLSSSAQLDRSPLLFFHPPSQPGVSQAVHPDSPMGQGPTPCKYVAGANPSWISSLVPRTYRNPYTTATSVGLAGELPIVLGLMAFSEHASASVTQTFLGDGAAHGRWRDGFWRHNDAPKGYALSAQEDPRGFFISIYLDPENTDYSTAAHLTEMEWGNILVWDIK</sequence>
<evidence type="ECO:0000313" key="3">
    <source>
        <dbReference type="Proteomes" id="UP000054821"/>
    </source>
</evidence>
<proteinExistence type="predicted"/>
<evidence type="ECO:0000313" key="2">
    <source>
        <dbReference type="EMBL" id="PON26797.1"/>
    </source>
</evidence>
<dbReference type="STRING" id="398673.A0A2P4ZR82"/>
<dbReference type="EMBL" id="JPDN02000012">
    <property type="protein sequence ID" value="PON26797.1"/>
    <property type="molecule type" value="Genomic_DNA"/>
</dbReference>